<dbReference type="SUPFAM" id="SSF48576">
    <property type="entry name" value="Terpenoid synthases"/>
    <property type="match status" value="1"/>
</dbReference>
<dbReference type="GO" id="GO:0046165">
    <property type="term" value="P:alcohol biosynthetic process"/>
    <property type="evidence" value="ECO:0007669"/>
    <property type="project" value="UniProtKB-ARBA"/>
</dbReference>
<sequence>YQSSLPGKSIRNIAIDAFNVWLQVPEPQTTIIKSAINMLHSSSLMLDELEDNSPLRRGKPSTHVVFGNATIINPATFLFINVSDVLKILERPAAINLYTDEMRNLFVGQGYDSYWTNTLACPTLSEYIQMIDGKTCGLSRLYIGLLAVCSSISTLSETHKVDLSHLCCLIGRYFQIRDDYQNFASPD</sequence>
<evidence type="ECO:0000313" key="5">
    <source>
        <dbReference type="EMBL" id="PVI07066.1"/>
    </source>
</evidence>
<dbReference type="OrthoDB" id="6921389at2759"/>
<dbReference type="PANTHER" id="PTHR12001:SF72">
    <property type="entry name" value="THIJ_PFPI FAMILY PROTEIN (AFU_ORTHOLOGUE AFUA_3G01210)-RELATED"/>
    <property type="match status" value="1"/>
</dbReference>
<dbReference type="Gene3D" id="1.10.600.10">
    <property type="entry name" value="Farnesyl Diphosphate Synthase"/>
    <property type="match status" value="1"/>
</dbReference>
<dbReference type="Pfam" id="PF00348">
    <property type="entry name" value="polyprenyl_synt"/>
    <property type="match status" value="1"/>
</dbReference>
<dbReference type="GO" id="GO:0043386">
    <property type="term" value="P:mycotoxin biosynthetic process"/>
    <property type="evidence" value="ECO:0007669"/>
    <property type="project" value="UniProtKB-ARBA"/>
</dbReference>
<dbReference type="EMBL" id="KZ805305">
    <property type="protein sequence ID" value="PVI07066.1"/>
    <property type="molecule type" value="Genomic_DNA"/>
</dbReference>
<gene>
    <name evidence="5" type="ORF">DM02DRAFT_500080</name>
</gene>
<keyword evidence="4" id="KW-0460">Magnesium</keyword>
<dbReference type="Proteomes" id="UP000244855">
    <property type="component" value="Unassembled WGS sequence"/>
</dbReference>
<dbReference type="InterPro" id="IPR033749">
    <property type="entry name" value="Polyprenyl_synt_CS"/>
</dbReference>
<accession>A0A2V1E9N6</accession>
<evidence type="ECO:0000256" key="2">
    <source>
        <dbReference type="ARBA" id="ARBA00022679"/>
    </source>
</evidence>
<dbReference type="STRING" id="97972.A0A2V1E9N6"/>
<keyword evidence="3" id="KW-0479">Metal-binding</keyword>
<feature type="non-terminal residue" evidence="5">
    <location>
        <position position="187"/>
    </location>
</feature>
<organism evidence="5 6">
    <name type="scientific">Periconia macrospinosa</name>
    <dbReference type="NCBI Taxonomy" id="97972"/>
    <lineage>
        <taxon>Eukaryota</taxon>
        <taxon>Fungi</taxon>
        <taxon>Dikarya</taxon>
        <taxon>Ascomycota</taxon>
        <taxon>Pezizomycotina</taxon>
        <taxon>Dothideomycetes</taxon>
        <taxon>Pleosporomycetidae</taxon>
        <taxon>Pleosporales</taxon>
        <taxon>Massarineae</taxon>
        <taxon>Periconiaceae</taxon>
        <taxon>Periconia</taxon>
    </lineage>
</organism>
<evidence type="ECO:0000256" key="3">
    <source>
        <dbReference type="ARBA" id="ARBA00022723"/>
    </source>
</evidence>
<evidence type="ECO:0000256" key="1">
    <source>
        <dbReference type="ARBA" id="ARBA00012382"/>
    </source>
</evidence>
<dbReference type="EC" id="2.5.1.29" evidence="1"/>
<evidence type="ECO:0000256" key="4">
    <source>
        <dbReference type="ARBA" id="ARBA00022842"/>
    </source>
</evidence>
<keyword evidence="2" id="KW-0808">Transferase</keyword>
<dbReference type="AlphaFoldDB" id="A0A2V1E9N6"/>
<dbReference type="GO" id="GO:0046872">
    <property type="term" value="F:metal ion binding"/>
    <property type="evidence" value="ECO:0007669"/>
    <property type="project" value="UniProtKB-KW"/>
</dbReference>
<feature type="non-terminal residue" evidence="5">
    <location>
        <position position="1"/>
    </location>
</feature>
<dbReference type="InterPro" id="IPR000092">
    <property type="entry name" value="Polyprenyl_synt"/>
</dbReference>
<proteinExistence type="predicted"/>
<keyword evidence="6" id="KW-1185">Reference proteome</keyword>
<evidence type="ECO:0000313" key="6">
    <source>
        <dbReference type="Proteomes" id="UP000244855"/>
    </source>
</evidence>
<reference evidence="5 6" key="1">
    <citation type="journal article" date="2018" name="Sci. Rep.">
        <title>Comparative genomics provides insights into the lifestyle and reveals functional heterogeneity of dark septate endophytic fungi.</title>
        <authorList>
            <person name="Knapp D.G."/>
            <person name="Nemeth J.B."/>
            <person name="Barry K."/>
            <person name="Hainaut M."/>
            <person name="Henrissat B."/>
            <person name="Johnson J."/>
            <person name="Kuo A."/>
            <person name="Lim J.H.P."/>
            <person name="Lipzen A."/>
            <person name="Nolan M."/>
            <person name="Ohm R.A."/>
            <person name="Tamas L."/>
            <person name="Grigoriev I.V."/>
            <person name="Spatafora J.W."/>
            <person name="Nagy L.G."/>
            <person name="Kovacs G.M."/>
        </authorList>
    </citation>
    <scope>NUCLEOTIDE SEQUENCE [LARGE SCALE GENOMIC DNA]</scope>
    <source>
        <strain evidence="5 6">DSE2036</strain>
    </source>
</reference>
<dbReference type="GO" id="GO:0004311">
    <property type="term" value="F:geranylgeranyl diphosphate synthase activity"/>
    <property type="evidence" value="ECO:0007669"/>
    <property type="project" value="UniProtKB-EC"/>
</dbReference>
<dbReference type="InterPro" id="IPR008949">
    <property type="entry name" value="Isoprenoid_synthase_dom_sf"/>
</dbReference>
<protein>
    <recommendedName>
        <fullName evidence="1">geranylgeranyl diphosphate synthase</fullName>
        <ecNumber evidence="1">2.5.1.29</ecNumber>
    </recommendedName>
</protein>
<dbReference type="PROSITE" id="PS00444">
    <property type="entry name" value="POLYPRENYL_SYNTHASE_2"/>
    <property type="match status" value="1"/>
</dbReference>
<name>A0A2V1E9N6_9PLEO</name>
<dbReference type="GO" id="GO:0008299">
    <property type="term" value="P:isoprenoid biosynthetic process"/>
    <property type="evidence" value="ECO:0007669"/>
    <property type="project" value="InterPro"/>
</dbReference>
<dbReference type="PANTHER" id="PTHR12001">
    <property type="entry name" value="GERANYLGERANYL PYROPHOSPHATE SYNTHASE"/>
    <property type="match status" value="1"/>
</dbReference>